<proteinExistence type="predicted"/>
<name>A0A9E4MY37_9GAMM</name>
<dbReference type="Gene3D" id="1.25.40.10">
    <property type="entry name" value="Tetratricopeptide repeat domain"/>
    <property type="match status" value="1"/>
</dbReference>
<evidence type="ECO:0000259" key="2">
    <source>
        <dbReference type="Pfam" id="PF13482"/>
    </source>
</evidence>
<dbReference type="GO" id="GO:0003676">
    <property type="term" value="F:nucleic acid binding"/>
    <property type="evidence" value="ECO:0007669"/>
    <property type="project" value="InterPro"/>
</dbReference>
<organism evidence="3 4">
    <name type="scientific">Candidatus Thiodiazotropha lotti</name>
    <dbReference type="NCBI Taxonomy" id="2792787"/>
    <lineage>
        <taxon>Bacteria</taxon>
        <taxon>Pseudomonadati</taxon>
        <taxon>Pseudomonadota</taxon>
        <taxon>Gammaproteobacteria</taxon>
        <taxon>Chromatiales</taxon>
        <taxon>Sedimenticolaceae</taxon>
        <taxon>Candidatus Thiodiazotropha</taxon>
    </lineage>
</organism>
<dbReference type="Gene3D" id="3.30.420.10">
    <property type="entry name" value="Ribonuclease H-like superfamily/Ribonuclease H"/>
    <property type="match status" value="1"/>
</dbReference>
<feature type="compositionally biased region" description="Polar residues" evidence="1">
    <location>
        <begin position="1"/>
        <end position="27"/>
    </location>
</feature>
<dbReference type="InterPro" id="IPR011990">
    <property type="entry name" value="TPR-like_helical_dom_sf"/>
</dbReference>
<protein>
    <submittedName>
        <fullName evidence="3">Ribonuclease H-like domain-containing protein</fullName>
    </submittedName>
</protein>
<dbReference type="Pfam" id="PF13482">
    <property type="entry name" value="RNase_H_2"/>
    <property type="match status" value="1"/>
</dbReference>
<gene>
    <name evidence="3" type="ORF">JAZ04_01095</name>
</gene>
<dbReference type="Proteomes" id="UP000886687">
    <property type="component" value="Unassembled WGS sequence"/>
</dbReference>
<evidence type="ECO:0000256" key="1">
    <source>
        <dbReference type="SAM" id="MobiDB-lite"/>
    </source>
</evidence>
<dbReference type="SUPFAM" id="SSF53098">
    <property type="entry name" value="Ribonuclease H-like"/>
    <property type="match status" value="1"/>
</dbReference>
<dbReference type="AlphaFoldDB" id="A0A9E4MY37"/>
<evidence type="ECO:0000313" key="3">
    <source>
        <dbReference type="EMBL" id="MCG7937441.1"/>
    </source>
</evidence>
<sequence>MTLKTRLSQLQSQAGGRQKAPTLSHQPNALKIPHRVGQPNRDSSHRPHSDSRLAEQLEGRLIAEGVIQIEKQIPLNSKLGAMQLSELQTAPQLPGDDRVTLKNYYLDTETTGLSGGSGTLAFLIGYAWMERSAIYLRQLLITRFSAETKMLEKIALGLETAERLVSYNGKSYDLPLLISRFRISSRKQQFDRLPHLDLLHPTRRLFRHHWPNCRLATLEQRLLGYHRVGDLPGSEAPAAWFDYLQRGSEQKLLKVVEHNQNDIVSLVAAHTELARITREPDRYDLDLYSLARWIGKFDREQACDLLRKRVEQADERSKGYLAHLLQKSGDWQGATQLWYQLAQNRCPEALEKLAKYHEHVSKDLEAARHYCRQLPDCQARTHRLRRLQRKADLRLSPAYQFTVLQS</sequence>
<accession>A0A9E4MY37</accession>
<feature type="region of interest" description="Disordered" evidence="1">
    <location>
        <begin position="1"/>
        <end position="52"/>
    </location>
</feature>
<feature type="domain" description="YprB ribonuclease H-like" evidence="2">
    <location>
        <begin position="105"/>
        <end position="267"/>
    </location>
</feature>
<feature type="compositionally biased region" description="Basic and acidic residues" evidence="1">
    <location>
        <begin position="42"/>
        <end position="52"/>
    </location>
</feature>
<dbReference type="PANTHER" id="PTHR38462">
    <property type="entry name" value="EXONUCLEASE-LIKE PROTEIN"/>
    <property type="match status" value="1"/>
</dbReference>
<dbReference type="InterPro" id="IPR038720">
    <property type="entry name" value="YprB_RNase_H-like_dom"/>
</dbReference>
<dbReference type="SUPFAM" id="SSF81901">
    <property type="entry name" value="HCP-like"/>
    <property type="match status" value="1"/>
</dbReference>
<evidence type="ECO:0000313" key="4">
    <source>
        <dbReference type="Proteomes" id="UP000886687"/>
    </source>
</evidence>
<reference evidence="3" key="1">
    <citation type="journal article" date="2021" name="Proc. Natl. Acad. Sci. U.S.A.">
        <title>Global biogeography of chemosynthetic symbionts reveals both localized and globally distributed symbiont groups. .</title>
        <authorList>
            <person name="Osvatic J.T."/>
            <person name="Wilkins L.G.E."/>
            <person name="Leibrecht L."/>
            <person name="Leray M."/>
            <person name="Zauner S."/>
            <person name="Polzin J."/>
            <person name="Camacho Y."/>
            <person name="Gros O."/>
            <person name="van Gils J.A."/>
            <person name="Eisen J.A."/>
            <person name="Petersen J.M."/>
            <person name="Yuen B."/>
        </authorList>
    </citation>
    <scope>NUCLEOTIDE SEQUENCE</scope>
    <source>
        <strain evidence="3">MAGL173</strain>
    </source>
</reference>
<dbReference type="PANTHER" id="PTHR38462:SF1">
    <property type="entry name" value="YPRB RIBONUCLEASE H-LIKE DOMAIN-CONTAINING PROTEIN"/>
    <property type="match status" value="1"/>
</dbReference>
<comment type="caution">
    <text evidence="3">The sequence shown here is derived from an EMBL/GenBank/DDBJ whole genome shotgun (WGS) entry which is preliminary data.</text>
</comment>
<dbReference type="EMBL" id="JAEPDI010000001">
    <property type="protein sequence ID" value="MCG7937441.1"/>
    <property type="molecule type" value="Genomic_DNA"/>
</dbReference>
<dbReference type="InterPro" id="IPR012337">
    <property type="entry name" value="RNaseH-like_sf"/>
</dbReference>
<dbReference type="InterPro" id="IPR036397">
    <property type="entry name" value="RNaseH_sf"/>
</dbReference>